<dbReference type="EMBL" id="VSRR010022588">
    <property type="protein sequence ID" value="MPC64794.1"/>
    <property type="molecule type" value="Genomic_DNA"/>
</dbReference>
<reference evidence="3 4" key="1">
    <citation type="submission" date="2019-05" db="EMBL/GenBank/DDBJ databases">
        <title>Another draft genome of Portunus trituberculatus and its Hox gene families provides insights of decapod evolution.</title>
        <authorList>
            <person name="Jeong J.-H."/>
            <person name="Song I."/>
            <person name="Kim S."/>
            <person name="Choi T."/>
            <person name="Kim D."/>
            <person name="Ryu S."/>
            <person name="Kim W."/>
        </authorList>
    </citation>
    <scope>NUCLEOTIDE SEQUENCE [LARGE SCALE GENOMIC DNA]</scope>
    <source>
        <tissue evidence="3">Muscle</tissue>
    </source>
</reference>
<feature type="region of interest" description="Disordered" evidence="1">
    <location>
        <begin position="54"/>
        <end position="74"/>
    </location>
</feature>
<organism evidence="3 4">
    <name type="scientific">Portunus trituberculatus</name>
    <name type="common">Swimming crab</name>
    <name type="synonym">Neptunus trituberculatus</name>
    <dbReference type="NCBI Taxonomy" id="210409"/>
    <lineage>
        <taxon>Eukaryota</taxon>
        <taxon>Metazoa</taxon>
        <taxon>Ecdysozoa</taxon>
        <taxon>Arthropoda</taxon>
        <taxon>Crustacea</taxon>
        <taxon>Multicrustacea</taxon>
        <taxon>Malacostraca</taxon>
        <taxon>Eumalacostraca</taxon>
        <taxon>Eucarida</taxon>
        <taxon>Decapoda</taxon>
        <taxon>Pleocyemata</taxon>
        <taxon>Brachyura</taxon>
        <taxon>Eubrachyura</taxon>
        <taxon>Portunoidea</taxon>
        <taxon>Portunidae</taxon>
        <taxon>Portuninae</taxon>
        <taxon>Portunus</taxon>
    </lineage>
</organism>
<evidence type="ECO:0000313" key="4">
    <source>
        <dbReference type="Proteomes" id="UP000324222"/>
    </source>
</evidence>
<keyword evidence="2" id="KW-0812">Transmembrane</keyword>
<comment type="caution">
    <text evidence="3">The sequence shown here is derived from an EMBL/GenBank/DDBJ whole genome shotgun (WGS) entry which is preliminary data.</text>
</comment>
<protein>
    <submittedName>
        <fullName evidence="3">Uncharacterized protein</fullName>
    </submittedName>
</protein>
<dbReference type="Proteomes" id="UP000324222">
    <property type="component" value="Unassembled WGS sequence"/>
</dbReference>
<keyword evidence="2" id="KW-0472">Membrane</keyword>
<evidence type="ECO:0000313" key="3">
    <source>
        <dbReference type="EMBL" id="MPC64794.1"/>
    </source>
</evidence>
<sequence length="124" mass="14303">MKTQRISQDTHRSTRKYEANVHNTWRECVQDNSRLLRNDKATIYSSPFPRIDTPSIRNLKGRQRGGLEDASIGNNIRYNGQETAREDLHVTPTPRIRKKGFSFAFMFTVWFMAAASSLRPKGAM</sequence>
<evidence type="ECO:0000256" key="1">
    <source>
        <dbReference type="SAM" id="MobiDB-lite"/>
    </source>
</evidence>
<gene>
    <name evidence="3" type="ORF">E2C01_058915</name>
</gene>
<accession>A0A5B7H7N1</accession>
<dbReference type="AlphaFoldDB" id="A0A5B7H7N1"/>
<proteinExistence type="predicted"/>
<evidence type="ECO:0000256" key="2">
    <source>
        <dbReference type="SAM" id="Phobius"/>
    </source>
</evidence>
<name>A0A5B7H7N1_PORTR</name>
<keyword evidence="2" id="KW-1133">Transmembrane helix</keyword>
<feature type="transmembrane region" description="Helical" evidence="2">
    <location>
        <begin position="100"/>
        <end position="118"/>
    </location>
</feature>
<keyword evidence="4" id="KW-1185">Reference proteome</keyword>